<gene>
    <name evidence="12" type="ORF">CNF02_04345</name>
</gene>
<feature type="domain" description="Radical SAM core" evidence="11">
    <location>
        <begin position="1"/>
        <end position="239"/>
    </location>
</feature>
<dbReference type="GO" id="GO:0051539">
    <property type="term" value="F:4 iron, 4 sulfur cluster binding"/>
    <property type="evidence" value="ECO:0007669"/>
    <property type="project" value="UniProtKB-UniRule"/>
</dbReference>
<dbReference type="InterPro" id="IPR058240">
    <property type="entry name" value="rSAM_sf"/>
</dbReference>
<dbReference type="InterPro" id="IPR034505">
    <property type="entry name" value="Coproporphyrinogen-III_oxidase"/>
</dbReference>
<comment type="cofactor">
    <cofactor evidence="1">
        <name>[4Fe-4S] cluster</name>
        <dbReference type="ChEBI" id="CHEBI:49883"/>
    </cofactor>
</comment>
<keyword evidence="8 10" id="KW-0411">Iron-sulfur</keyword>
<dbReference type="PANTHER" id="PTHR13932:SF5">
    <property type="entry name" value="RADICAL S-ADENOSYL METHIONINE DOMAIN-CONTAINING PROTEIN 1, MITOCHONDRIAL"/>
    <property type="match status" value="1"/>
</dbReference>
<dbReference type="SFLD" id="SFLDG01082">
    <property type="entry name" value="B12-binding_domain_containing"/>
    <property type="match status" value="1"/>
</dbReference>
<dbReference type="SFLD" id="SFLDF00562">
    <property type="entry name" value="HemN-like__clustered_with_heat"/>
    <property type="match status" value="1"/>
</dbReference>
<comment type="function">
    <text evidence="10">Probably acts as a heme chaperone, transferring heme to an unknown acceptor. Binds one molecule of heme per monomer, possibly covalently. Binds 1 [4Fe-4S] cluster. The cluster is coordinated with 3 cysteines and an exchangeable S-adenosyl-L-methionine.</text>
</comment>
<keyword evidence="10" id="KW-0963">Cytoplasm</keyword>
<keyword evidence="4 10" id="KW-0349">Heme</keyword>
<evidence type="ECO:0000256" key="5">
    <source>
        <dbReference type="ARBA" id="ARBA00022691"/>
    </source>
</evidence>
<dbReference type="Pfam" id="PF04055">
    <property type="entry name" value="Radical_SAM"/>
    <property type="match status" value="1"/>
</dbReference>
<dbReference type="InterPro" id="IPR004559">
    <property type="entry name" value="HemW-like"/>
</dbReference>
<reference evidence="12 13" key="1">
    <citation type="submission" date="2017-08" db="EMBL/GenBank/DDBJ databases">
        <title>Fine stratification of microbial communities through a metagenomic profile of the photic zone.</title>
        <authorList>
            <person name="Haro-Moreno J.M."/>
            <person name="Lopez-Perez M."/>
            <person name="De La Torre J."/>
            <person name="Picazo A."/>
            <person name="Camacho A."/>
            <person name="Rodriguez-Valera F."/>
        </authorList>
    </citation>
    <scope>NUCLEOTIDE SEQUENCE [LARGE SCALE GENOMIC DNA]</scope>
    <source>
        <strain evidence="12">MED-G28</strain>
    </source>
</reference>
<dbReference type="Gene3D" id="3.20.20.70">
    <property type="entry name" value="Aldolase class I"/>
    <property type="match status" value="1"/>
</dbReference>
<sequence>MLARPPLSLYIHIPWCIRKCPYCDFNSHESNSPLPEHEYIEALLEDLAHEFSRFGQNQRELISIFIGGGTPSLFSGDSYRALLHRISELVNFSSKIEITLEANPGTVEAERFSSYRDAGINRLSLGIQSFNNDCLLKLGRIHNSEESLQAIEIAKGVGFKNFNLDLMHGLPGQESEQALNDLQIAISVAPTHISWYQLTIEPNTAFYRYPPQLPHEAILEKIQEDGQNLLESHGYVQYEVSAFAKNGFTSLHNHNYWSFGDYLGVGAGAHGKLTLPNENKLIRIRKQKQPNSYLQGQARREAELKDIPKQERTVEFLMNALRLKDGFNQIQFESRTGLAFSVISKRVEYQIENGLMQRTEKDGEEFFSTTTIGYRFLNSVLEEFL</sequence>
<dbReference type="SUPFAM" id="SSF102114">
    <property type="entry name" value="Radical SAM enzymes"/>
    <property type="match status" value="1"/>
</dbReference>
<dbReference type="Proteomes" id="UP000219329">
    <property type="component" value="Unassembled WGS sequence"/>
</dbReference>
<dbReference type="SFLD" id="SFLDS00029">
    <property type="entry name" value="Radical_SAM"/>
    <property type="match status" value="1"/>
</dbReference>
<keyword evidence="7 10" id="KW-0408">Iron</keyword>
<organism evidence="12 13">
    <name type="scientific">OM182 bacterium MED-G28</name>
    <dbReference type="NCBI Taxonomy" id="1986256"/>
    <lineage>
        <taxon>Bacteria</taxon>
        <taxon>Pseudomonadati</taxon>
        <taxon>Pseudomonadota</taxon>
        <taxon>Gammaproteobacteria</taxon>
        <taxon>OMG group</taxon>
        <taxon>OM182 clade</taxon>
    </lineage>
</organism>
<comment type="subcellular location">
    <subcellularLocation>
        <location evidence="10">Cytoplasm</location>
    </subcellularLocation>
</comment>
<evidence type="ECO:0000256" key="7">
    <source>
        <dbReference type="ARBA" id="ARBA00023004"/>
    </source>
</evidence>
<dbReference type="GO" id="GO:0046872">
    <property type="term" value="F:metal ion binding"/>
    <property type="evidence" value="ECO:0007669"/>
    <property type="project" value="UniProtKB-UniRule"/>
</dbReference>
<comment type="caution">
    <text evidence="12">The sequence shown here is derived from an EMBL/GenBank/DDBJ whole genome shotgun (WGS) entry which is preliminary data.</text>
</comment>
<dbReference type="SFLD" id="SFLDF00288">
    <property type="entry name" value="HemN-like__clustered_with_nucl"/>
    <property type="match status" value="1"/>
</dbReference>
<evidence type="ECO:0000256" key="1">
    <source>
        <dbReference type="ARBA" id="ARBA00001966"/>
    </source>
</evidence>
<dbReference type="SFLD" id="SFLDG01065">
    <property type="entry name" value="anaerobic_coproporphyrinogen-I"/>
    <property type="match status" value="1"/>
</dbReference>
<dbReference type="EMBL" id="NTJZ01000003">
    <property type="protein sequence ID" value="PDH34593.1"/>
    <property type="molecule type" value="Genomic_DNA"/>
</dbReference>
<dbReference type="GO" id="GO:0004109">
    <property type="term" value="F:coproporphyrinogen oxidase activity"/>
    <property type="evidence" value="ECO:0007669"/>
    <property type="project" value="InterPro"/>
</dbReference>
<evidence type="ECO:0000259" key="11">
    <source>
        <dbReference type="PROSITE" id="PS51918"/>
    </source>
</evidence>
<keyword evidence="9 10" id="KW-0143">Chaperone</keyword>
<dbReference type="InterPro" id="IPR013785">
    <property type="entry name" value="Aldolase_TIM"/>
</dbReference>
<name>A0A2A5WE40_9GAMM</name>
<evidence type="ECO:0000313" key="13">
    <source>
        <dbReference type="Proteomes" id="UP000219329"/>
    </source>
</evidence>
<dbReference type="PROSITE" id="PS51918">
    <property type="entry name" value="RADICAL_SAM"/>
    <property type="match status" value="1"/>
</dbReference>
<dbReference type="CDD" id="cd01335">
    <property type="entry name" value="Radical_SAM"/>
    <property type="match status" value="1"/>
</dbReference>
<protein>
    <recommendedName>
        <fullName evidence="3 10">Heme chaperone HemW</fullName>
    </recommendedName>
</protein>
<dbReference type="InterPro" id="IPR007197">
    <property type="entry name" value="rSAM"/>
</dbReference>
<evidence type="ECO:0000256" key="9">
    <source>
        <dbReference type="ARBA" id="ARBA00023186"/>
    </source>
</evidence>
<keyword evidence="5 10" id="KW-0949">S-adenosyl-L-methionine</keyword>
<evidence type="ECO:0000256" key="6">
    <source>
        <dbReference type="ARBA" id="ARBA00022723"/>
    </source>
</evidence>
<evidence type="ECO:0000256" key="3">
    <source>
        <dbReference type="ARBA" id="ARBA00017228"/>
    </source>
</evidence>
<keyword evidence="6 10" id="KW-0479">Metal-binding</keyword>
<evidence type="ECO:0000256" key="2">
    <source>
        <dbReference type="ARBA" id="ARBA00006100"/>
    </source>
</evidence>
<dbReference type="GO" id="GO:0006779">
    <property type="term" value="P:porphyrin-containing compound biosynthetic process"/>
    <property type="evidence" value="ECO:0007669"/>
    <property type="project" value="InterPro"/>
</dbReference>
<evidence type="ECO:0000256" key="4">
    <source>
        <dbReference type="ARBA" id="ARBA00022617"/>
    </source>
</evidence>
<evidence type="ECO:0000313" key="12">
    <source>
        <dbReference type="EMBL" id="PDH34593.1"/>
    </source>
</evidence>
<dbReference type="GO" id="GO:0005737">
    <property type="term" value="C:cytoplasm"/>
    <property type="evidence" value="ECO:0007669"/>
    <property type="project" value="UniProtKB-SubCell"/>
</dbReference>
<keyword evidence="10" id="KW-0004">4Fe-4S</keyword>
<comment type="similarity">
    <text evidence="2">Belongs to the anaerobic coproporphyrinogen-III oxidase family. HemW subfamily.</text>
</comment>
<dbReference type="NCBIfam" id="TIGR00539">
    <property type="entry name" value="hemN_rel"/>
    <property type="match status" value="1"/>
</dbReference>
<dbReference type="SMART" id="SM00729">
    <property type="entry name" value="Elp3"/>
    <property type="match status" value="1"/>
</dbReference>
<evidence type="ECO:0000256" key="10">
    <source>
        <dbReference type="RuleBase" id="RU364116"/>
    </source>
</evidence>
<proteinExistence type="inferred from homology"/>
<evidence type="ECO:0000256" key="8">
    <source>
        <dbReference type="ARBA" id="ARBA00023014"/>
    </source>
</evidence>
<dbReference type="AlphaFoldDB" id="A0A2A5WE40"/>
<dbReference type="InterPro" id="IPR006638">
    <property type="entry name" value="Elp3/MiaA/NifB-like_rSAM"/>
</dbReference>
<accession>A0A2A5WE40</accession>
<dbReference type="PANTHER" id="PTHR13932">
    <property type="entry name" value="COPROPORPHYRINIGEN III OXIDASE"/>
    <property type="match status" value="1"/>
</dbReference>